<accession>A0A6A5KMG8</accession>
<evidence type="ECO:0000256" key="1">
    <source>
        <dbReference type="SAM" id="MobiDB-lite"/>
    </source>
</evidence>
<dbReference type="OrthoDB" id="3800453at2759"/>
<organism evidence="2 3">
    <name type="scientific">Decorospora gaudefroyi</name>
    <dbReference type="NCBI Taxonomy" id="184978"/>
    <lineage>
        <taxon>Eukaryota</taxon>
        <taxon>Fungi</taxon>
        <taxon>Dikarya</taxon>
        <taxon>Ascomycota</taxon>
        <taxon>Pezizomycotina</taxon>
        <taxon>Dothideomycetes</taxon>
        <taxon>Pleosporomycetidae</taxon>
        <taxon>Pleosporales</taxon>
        <taxon>Pleosporineae</taxon>
        <taxon>Pleosporaceae</taxon>
        <taxon>Decorospora</taxon>
    </lineage>
</organism>
<protein>
    <submittedName>
        <fullName evidence="2">Uncharacterized protein</fullName>
    </submittedName>
</protein>
<sequence length="342" mass="38812">MAYPKIPASIILPPRELKQYKRWQCLHTNTKPAEQGFVPTAREYEDFQQWLKRQDSGYFSDIFDDISGHLSSSPLDATTSTFDSPVASICQHTMHPIAAGQLRSRCPCCVIDMHVKYMHVLSHALRSAGGHAPSCTLTSSDHQDTVYSAWCRGKLCTLTELSKLESMADEEAAWSAQYPDVQYEDAKTATQALEQYWTETMGFQRKQSRPKKQRAVVFAQGTDFTPGRPNPYFHRRSPRYEPGKYTVVDQEAEEEDEDEEDLSHAPTYHFGMAEESISPSPDTEGESPQEDDSVEELEDDDGDWEDVESDEEDSDSGDEPDEGDCVYFKYEEETSFIVFGDD</sequence>
<gene>
    <name evidence="2" type="ORF">BDW02DRAFT_186631</name>
</gene>
<proteinExistence type="predicted"/>
<name>A0A6A5KMG8_9PLEO</name>
<evidence type="ECO:0000313" key="2">
    <source>
        <dbReference type="EMBL" id="KAF1837022.1"/>
    </source>
</evidence>
<feature type="compositionally biased region" description="Acidic residues" evidence="1">
    <location>
        <begin position="250"/>
        <end position="261"/>
    </location>
</feature>
<feature type="compositionally biased region" description="Acidic residues" evidence="1">
    <location>
        <begin position="283"/>
        <end position="324"/>
    </location>
</feature>
<dbReference type="Proteomes" id="UP000800040">
    <property type="component" value="Unassembled WGS sequence"/>
</dbReference>
<reference evidence="2" key="1">
    <citation type="submission" date="2020-01" db="EMBL/GenBank/DDBJ databases">
        <authorList>
            <consortium name="DOE Joint Genome Institute"/>
            <person name="Haridas S."/>
            <person name="Albert R."/>
            <person name="Binder M."/>
            <person name="Bloem J."/>
            <person name="Labutti K."/>
            <person name="Salamov A."/>
            <person name="Andreopoulos B."/>
            <person name="Baker S.E."/>
            <person name="Barry K."/>
            <person name="Bills G."/>
            <person name="Bluhm B.H."/>
            <person name="Cannon C."/>
            <person name="Castanera R."/>
            <person name="Culley D.E."/>
            <person name="Daum C."/>
            <person name="Ezra D."/>
            <person name="Gonzalez J.B."/>
            <person name="Henrissat B."/>
            <person name="Kuo A."/>
            <person name="Liang C."/>
            <person name="Lipzen A."/>
            <person name="Lutzoni F."/>
            <person name="Magnuson J."/>
            <person name="Mondo S."/>
            <person name="Nolan M."/>
            <person name="Ohm R."/>
            <person name="Pangilinan J."/>
            <person name="Park H.-J."/>
            <person name="Ramirez L."/>
            <person name="Alfaro M."/>
            <person name="Sun H."/>
            <person name="Tritt A."/>
            <person name="Yoshinaga Y."/>
            <person name="Zwiers L.-H."/>
            <person name="Turgeon B.G."/>
            <person name="Goodwin S.B."/>
            <person name="Spatafora J.W."/>
            <person name="Crous P.W."/>
            <person name="Grigoriev I.V."/>
        </authorList>
    </citation>
    <scope>NUCLEOTIDE SEQUENCE</scope>
    <source>
        <strain evidence="2">P77</strain>
    </source>
</reference>
<dbReference type="EMBL" id="ML975266">
    <property type="protein sequence ID" value="KAF1837022.1"/>
    <property type="molecule type" value="Genomic_DNA"/>
</dbReference>
<feature type="region of interest" description="Disordered" evidence="1">
    <location>
        <begin position="219"/>
        <end position="326"/>
    </location>
</feature>
<dbReference type="AlphaFoldDB" id="A0A6A5KMG8"/>
<evidence type="ECO:0000313" key="3">
    <source>
        <dbReference type="Proteomes" id="UP000800040"/>
    </source>
</evidence>
<keyword evidence="3" id="KW-1185">Reference proteome</keyword>